<accession>A0AA35T2I5</accession>
<dbReference type="CDD" id="cd13961">
    <property type="entry name" value="PT_UbiA_DGGGPS"/>
    <property type="match status" value="1"/>
</dbReference>
<comment type="subcellular location">
    <subcellularLocation>
        <location evidence="1">Membrane</location>
        <topology evidence="1">Multi-pass membrane protein</topology>
    </subcellularLocation>
</comment>
<dbReference type="InterPro" id="IPR000537">
    <property type="entry name" value="UbiA_prenyltransferase"/>
</dbReference>
<dbReference type="InterPro" id="IPR050475">
    <property type="entry name" value="Prenyltransferase_related"/>
</dbReference>
<feature type="transmembrane region" description="Helical" evidence="5">
    <location>
        <begin position="109"/>
        <end position="126"/>
    </location>
</feature>
<feature type="transmembrane region" description="Helical" evidence="5">
    <location>
        <begin position="229"/>
        <end position="249"/>
    </location>
</feature>
<comment type="caution">
    <text evidence="6">The sequence shown here is derived from an EMBL/GenBank/DDBJ whole genome shotgun (WGS) entry which is preliminary data.</text>
</comment>
<feature type="transmembrane region" description="Helical" evidence="5">
    <location>
        <begin position="20"/>
        <end position="38"/>
    </location>
</feature>
<protein>
    <submittedName>
        <fullName evidence="6">Digeranylgeranylglyceryl phosphate synthase</fullName>
    </submittedName>
</protein>
<dbReference type="GO" id="GO:0016765">
    <property type="term" value="F:transferase activity, transferring alkyl or aryl (other than methyl) groups"/>
    <property type="evidence" value="ECO:0007669"/>
    <property type="project" value="InterPro"/>
</dbReference>
<keyword evidence="7" id="KW-1185">Reference proteome</keyword>
<keyword evidence="3 5" id="KW-1133">Transmembrane helix</keyword>
<evidence type="ECO:0000256" key="3">
    <source>
        <dbReference type="ARBA" id="ARBA00022989"/>
    </source>
</evidence>
<organism evidence="6 7">
    <name type="scientific">Geodia barretti</name>
    <name type="common">Barrett's horny sponge</name>
    <dbReference type="NCBI Taxonomy" id="519541"/>
    <lineage>
        <taxon>Eukaryota</taxon>
        <taxon>Metazoa</taxon>
        <taxon>Porifera</taxon>
        <taxon>Demospongiae</taxon>
        <taxon>Heteroscleromorpha</taxon>
        <taxon>Tetractinellida</taxon>
        <taxon>Astrophorina</taxon>
        <taxon>Geodiidae</taxon>
        <taxon>Geodia</taxon>
    </lineage>
</organism>
<dbReference type="PANTHER" id="PTHR42723">
    <property type="entry name" value="CHLOROPHYLL SYNTHASE"/>
    <property type="match status" value="1"/>
</dbReference>
<reference evidence="6" key="1">
    <citation type="submission" date="2023-03" db="EMBL/GenBank/DDBJ databases">
        <authorList>
            <person name="Steffen K."/>
            <person name="Cardenas P."/>
        </authorList>
    </citation>
    <scope>NUCLEOTIDE SEQUENCE</scope>
</reference>
<evidence type="ECO:0000256" key="2">
    <source>
        <dbReference type="ARBA" id="ARBA00022692"/>
    </source>
</evidence>
<evidence type="ECO:0000313" key="7">
    <source>
        <dbReference type="Proteomes" id="UP001174909"/>
    </source>
</evidence>
<dbReference type="Proteomes" id="UP001174909">
    <property type="component" value="Unassembled WGS sequence"/>
</dbReference>
<dbReference type="Pfam" id="PF01040">
    <property type="entry name" value="UbiA"/>
    <property type="match status" value="1"/>
</dbReference>
<gene>
    <name evidence="6" type="ORF">GBAR_LOCUS22014</name>
</gene>
<proteinExistence type="predicted"/>
<evidence type="ECO:0000256" key="1">
    <source>
        <dbReference type="ARBA" id="ARBA00004141"/>
    </source>
</evidence>
<evidence type="ECO:0000313" key="6">
    <source>
        <dbReference type="EMBL" id="CAI8039556.1"/>
    </source>
</evidence>
<dbReference type="GO" id="GO:0016020">
    <property type="term" value="C:membrane"/>
    <property type="evidence" value="ECO:0007669"/>
    <property type="project" value="UniProtKB-SubCell"/>
</dbReference>
<evidence type="ECO:0000256" key="5">
    <source>
        <dbReference type="SAM" id="Phobius"/>
    </source>
</evidence>
<keyword evidence="2 5" id="KW-0812">Transmembrane</keyword>
<dbReference type="Gene3D" id="1.20.120.1780">
    <property type="entry name" value="UbiA prenyltransferase"/>
    <property type="match status" value="1"/>
</dbReference>
<dbReference type="Gene3D" id="1.10.357.140">
    <property type="entry name" value="UbiA prenyltransferase"/>
    <property type="match status" value="1"/>
</dbReference>
<name>A0AA35T2I5_GEOBA</name>
<dbReference type="PANTHER" id="PTHR42723:SF1">
    <property type="entry name" value="CHLOROPHYLL SYNTHASE, CHLOROPLASTIC"/>
    <property type="match status" value="1"/>
</dbReference>
<feature type="transmembrane region" description="Helical" evidence="5">
    <location>
        <begin position="133"/>
        <end position="151"/>
    </location>
</feature>
<keyword evidence="4 5" id="KW-0472">Membrane</keyword>
<sequence>MAFRKTRFYAIIELPRPVNCLIAFASVLLGGWLGIHSIPPPLLFAALSAALITAGGNALNDLCGITEDRINKPHRPLPSGRLSPSIARLEMGVFLLAGISLAFSLPGPAFAIALIAVTSLIFYNTYLKRVPLIGNLTVSALGGLAFLYGGAAVKTLSAPWLIAGFAFLFHLGRELLKDLEDSAGDRQLSGGTVPIFWGEKIARILITGIFTILIITTPLPALLGVYSSIYLSLILLLNLLLIFVLIRLWQKDTLGYLNKLLK</sequence>
<evidence type="ECO:0000256" key="4">
    <source>
        <dbReference type="ARBA" id="ARBA00023136"/>
    </source>
</evidence>
<feature type="transmembrane region" description="Helical" evidence="5">
    <location>
        <begin position="204"/>
        <end position="223"/>
    </location>
</feature>
<dbReference type="InterPro" id="IPR044878">
    <property type="entry name" value="UbiA_sf"/>
</dbReference>
<dbReference type="EMBL" id="CASHTH010003050">
    <property type="protein sequence ID" value="CAI8039556.1"/>
    <property type="molecule type" value="Genomic_DNA"/>
</dbReference>
<dbReference type="AlphaFoldDB" id="A0AA35T2I5"/>